<evidence type="ECO:0000256" key="1">
    <source>
        <dbReference type="ARBA" id="ARBA00007017"/>
    </source>
</evidence>
<dbReference type="GO" id="GO:0006260">
    <property type="term" value="P:DNA replication"/>
    <property type="evidence" value="ECO:0007669"/>
    <property type="project" value="UniProtKB-KW"/>
</dbReference>
<keyword evidence="4" id="KW-1185">Reference proteome</keyword>
<dbReference type="GO" id="GO:0000775">
    <property type="term" value="C:chromosome, centromeric region"/>
    <property type="evidence" value="ECO:0007669"/>
    <property type="project" value="TreeGrafter"/>
</dbReference>
<dbReference type="PANTHER" id="PTHR13395:SF6">
    <property type="entry name" value="SISTER CHROMATID COHESION PROTEIN DCC1"/>
    <property type="match status" value="1"/>
</dbReference>
<name>A0A1G4KKH0_9SACH</name>
<proteinExistence type="inferred from homology"/>
<evidence type="ECO:0000313" key="4">
    <source>
        <dbReference type="Proteomes" id="UP000189911"/>
    </source>
</evidence>
<comment type="similarity">
    <text evidence="1">Belongs to the DCC1 family.</text>
</comment>
<evidence type="ECO:0000313" key="3">
    <source>
        <dbReference type="EMBL" id="SCV04922.1"/>
    </source>
</evidence>
<dbReference type="AlphaFoldDB" id="A0A1G4KKH0"/>
<dbReference type="GO" id="GO:0031390">
    <property type="term" value="C:Ctf18 RFC-like complex"/>
    <property type="evidence" value="ECO:0007669"/>
    <property type="project" value="InterPro"/>
</dbReference>
<dbReference type="OrthoDB" id="276989at2759"/>
<dbReference type="EMBL" id="LT598453">
    <property type="protein sequence ID" value="SCV04922.1"/>
    <property type="molecule type" value="Genomic_DNA"/>
</dbReference>
<dbReference type="Proteomes" id="UP000189911">
    <property type="component" value="Chromosome G"/>
</dbReference>
<dbReference type="GO" id="GO:0000785">
    <property type="term" value="C:chromatin"/>
    <property type="evidence" value="ECO:0007669"/>
    <property type="project" value="TreeGrafter"/>
</dbReference>
<reference evidence="4" key="1">
    <citation type="submission" date="2016-03" db="EMBL/GenBank/DDBJ databases">
        <authorList>
            <person name="Devillers Hugo."/>
        </authorList>
    </citation>
    <scope>NUCLEOTIDE SEQUENCE [LARGE SCALE GENOMIC DNA]</scope>
</reference>
<dbReference type="GO" id="GO:0034088">
    <property type="term" value="P:maintenance of mitotic sister chromatid cohesion"/>
    <property type="evidence" value="ECO:0007669"/>
    <property type="project" value="TreeGrafter"/>
</dbReference>
<organism evidence="3 4">
    <name type="scientific">Lachancea nothofagi CBS 11611</name>
    <dbReference type="NCBI Taxonomy" id="1266666"/>
    <lineage>
        <taxon>Eukaryota</taxon>
        <taxon>Fungi</taxon>
        <taxon>Dikarya</taxon>
        <taxon>Ascomycota</taxon>
        <taxon>Saccharomycotina</taxon>
        <taxon>Saccharomycetes</taxon>
        <taxon>Saccharomycetales</taxon>
        <taxon>Saccharomycetaceae</taxon>
        <taxon>Lachancea</taxon>
    </lineage>
</organism>
<dbReference type="InterPro" id="IPR019128">
    <property type="entry name" value="Dcc1"/>
</dbReference>
<dbReference type="Pfam" id="PF09724">
    <property type="entry name" value="Dcc1"/>
    <property type="match status" value="1"/>
</dbReference>
<dbReference type="PANTHER" id="PTHR13395">
    <property type="entry name" value="SISTER CHROMATID COHESION PROTEIN DCC1-RELATED"/>
    <property type="match status" value="1"/>
</dbReference>
<protein>
    <submittedName>
        <fullName evidence="3">LANO_0G14378g1_1</fullName>
    </submittedName>
</protein>
<gene>
    <name evidence="3" type="ORF">LANO_0G14378G</name>
</gene>
<evidence type="ECO:0000256" key="2">
    <source>
        <dbReference type="ARBA" id="ARBA00022705"/>
    </source>
</evidence>
<keyword evidence="2" id="KW-0235">DNA replication</keyword>
<sequence>MQTSALYSKLKTDSDRKLLVLKPELLAALEKDGKLEFKASKPEDSVVLCSKNKTWLLKQKNHSNTVLVMKEFIPEEIPEVSKYSSFKVTEPSSYHLGYAKQSNELEPRLTAGEIDISQLPIYTGDAQSFQIISKRSNTVLLTLDELRQCSPCSQDEFAIKWPVLGGCVVENTACILSHEFTSRALHITLMSCMAESLDFEALDLPQAFAAVNKDMGEAGEFNPFNMEVVRTILGKFCVLTQEGKFTLQRKSVGQWYGIEALRKFASRSMIPQEEFMIKWKSLFPPYFNCDLDFTTLRGNFYRPLGAGIQYFSKEALPDNPKDRFTYLFKLQSTWDLDEMRPFIDQLNTNSLKIDSFVMKYARRIRQGKRTLISAR</sequence>
<accession>A0A1G4KKH0</accession>